<feature type="region of interest" description="Disordered" evidence="1">
    <location>
        <begin position="1"/>
        <end position="64"/>
    </location>
</feature>
<dbReference type="AlphaFoldDB" id="A0AAW2U211"/>
<organism evidence="2">
    <name type="scientific">Sesamum radiatum</name>
    <name type="common">Black benniseed</name>
    <dbReference type="NCBI Taxonomy" id="300843"/>
    <lineage>
        <taxon>Eukaryota</taxon>
        <taxon>Viridiplantae</taxon>
        <taxon>Streptophyta</taxon>
        <taxon>Embryophyta</taxon>
        <taxon>Tracheophyta</taxon>
        <taxon>Spermatophyta</taxon>
        <taxon>Magnoliopsida</taxon>
        <taxon>eudicotyledons</taxon>
        <taxon>Gunneridae</taxon>
        <taxon>Pentapetalae</taxon>
        <taxon>asterids</taxon>
        <taxon>lamiids</taxon>
        <taxon>Lamiales</taxon>
        <taxon>Pedaliaceae</taxon>
        <taxon>Sesamum</taxon>
    </lineage>
</organism>
<dbReference type="EMBL" id="JACGWJ010000007">
    <property type="protein sequence ID" value="KAL0409691.1"/>
    <property type="molecule type" value="Genomic_DNA"/>
</dbReference>
<comment type="caution">
    <text evidence="2">The sequence shown here is derived from an EMBL/GenBank/DDBJ whole genome shotgun (WGS) entry which is preliminary data.</text>
</comment>
<sequence length="82" mass="8468">MAVPVLGRARRDGAHGRGGGRGRGTGSGEGGGEAALQTEDEGVARRGGRRGGGGEGVEKPAGRRRWCVGAGRWGGCGWWRRR</sequence>
<protein>
    <submittedName>
        <fullName evidence="2">Uncharacterized protein</fullName>
    </submittedName>
</protein>
<evidence type="ECO:0000256" key="1">
    <source>
        <dbReference type="SAM" id="MobiDB-lite"/>
    </source>
</evidence>
<feature type="compositionally biased region" description="Gly residues" evidence="1">
    <location>
        <begin position="16"/>
        <end position="33"/>
    </location>
</feature>
<reference evidence="2" key="1">
    <citation type="submission" date="2020-06" db="EMBL/GenBank/DDBJ databases">
        <authorList>
            <person name="Li T."/>
            <person name="Hu X."/>
            <person name="Zhang T."/>
            <person name="Song X."/>
            <person name="Zhang H."/>
            <person name="Dai N."/>
            <person name="Sheng W."/>
            <person name="Hou X."/>
            <person name="Wei L."/>
        </authorList>
    </citation>
    <scope>NUCLEOTIDE SEQUENCE</scope>
    <source>
        <strain evidence="2">G02</strain>
        <tissue evidence="2">Leaf</tissue>
    </source>
</reference>
<evidence type="ECO:0000313" key="2">
    <source>
        <dbReference type="EMBL" id="KAL0409691.1"/>
    </source>
</evidence>
<gene>
    <name evidence="2" type="ORF">Sradi_1903500</name>
</gene>
<name>A0AAW2U211_SESRA</name>
<reference evidence="2" key="2">
    <citation type="journal article" date="2024" name="Plant">
        <title>Genomic evolution and insights into agronomic trait innovations of Sesamum species.</title>
        <authorList>
            <person name="Miao H."/>
            <person name="Wang L."/>
            <person name="Qu L."/>
            <person name="Liu H."/>
            <person name="Sun Y."/>
            <person name="Le M."/>
            <person name="Wang Q."/>
            <person name="Wei S."/>
            <person name="Zheng Y."/>
            <person name="Lin W."/>
            <person name="Duan Y."/>
            <person name="Cao H."/>
            <person name="Xiong S."/>
            <person name="Wang X."/>
            <person name="Wei L."/>
            <person name="Li C."/>
            <person name="Ma Q."/>
            <person name="Ju M."/>
            <person name="Zhao R."/>
            <person name="Li G."/>
            <person name="Mu C."/>
            <person name="Tian Q."/>
            <person name="Mei H."/>
            <person name="Zhang T."/>
            <person name="Gao T."/>
            <person name="Zhang H."/>
        </authorList>
    </citation>
    <scope>NUCLEOTIDE SEQUENCE</scope>
    <source>
        <strain evidence="2">G02</strain>
    </source>
</reference>
<proteinExistence type="predicted"/>
<accession>A0AAW2U211</accession>